<evidence type="ECO:0000256" key="5">
    <source>
        <dbReference type="ARBA" id="ARBA00025764"/>
    </source>
</evidence>
<dbReference type="EMBL" id="KE361646">
    <property type="protein sequence ID" value="EPQ26226.1"/>
    <property type="molecule type" value="Genomic_DNA"/>
</dbReference>
<dbReference type="SUPFAM" id="SSF54197">
    <property type="entry name" value="HIT-like"/>
    <property type="match status" value="1"/>
</dbReference>
<feature type="short sequence motif" description="Histidine triad motif" evidence="10 11">
    <location>
        <begin position="96"/>
        <end position="100"/>
    </location>
</feature>
<evidence type="ECO:0000256" key="4">
    <source>
        <dbReference type="ARBA" id="ARBA00022842"/>
    </source>
</evidence>
<feature type="active site" description="Tele-AMP-histidine intermediate" evidence="9">
    <location>
        <position position="98"/>
    </location>
</feature>
<evidence type="ECO:0000256" key="11">
    <source>
        <dbReference type="PROSITE-ProRule" id="PRU00464"/>
    </source>
</evidence>
<dbReference type="Proteomes" id="UP000053664">
    <property type="component" value="Unassembled WGS sequence"/>
</dbReference>
<keyword evidence="3" id="KW-0378">Hydrolase</keyword>
<evidence type="ECO:0000313" key="13">
    <source>
        <dbReference type="EMBL" id="EPQ26226.1"/>
    </source>
</evidence>
<dbReference type="HOGENOM" id="CLU_056776_3_0_1"/>
<comment type="cofactor">
    <cofactor evidence="1">
        <name>Mg(2+)</name>
        <dbReference type="ChEBI" id="CHEBI:18420"/>
    </cofactor>
</comment>
<dbReference type="PROSITE" id="PS51084">
    <property type="entry name" value="HIT_2"/>
    <property type="match status" value="1"/>
</dbReference>
<dbReference type="InterPro" id="IPR036265">
    <property type="entry name" value="HIT-like_sf"/>
</dbReference>
<reference evidence="13 14" key="1">
    <citation type="journal article" date="2013" name="Plant Cell">
        <title>The transition from a phytopathogenic smut ancestor to an anamorphic biocontrol agent deciphered by comparative whole-genome analysis.</title>
        <authorList>
            <person name="Lefebvre F."/>
            <person name="Joly D.L."/>
            <person name="Labbe C."/>
            <person name="Teichmann B."/>
            <person name="Linning R."/>
            <person name="Belzile F."/>
            <person name="Bakkeren G."/>
            <person name="Belanger R.R."/>
        </authorList>
    </citation>
    <scope>NUCLEOTIDE SEQUENCE [LARGE SCALE GENOMIC DNA]</scope>
    <source>
        <strain evidence="13 14">PF-1</strain>
    </source>
</reference>
<dbReference type="InterPro" id="IPR001310">
    <property type="entry name" value="Histidine_triad_HIT"/>
</dbReference>
<dbReference type="CDD" id="cd01277">
    <property type="entry name" value="HINT_subgroup"/>
    <property type="match status" value="1"/>
</dbReference>
<dbReference type="InterPro" id="IPR011146">
    <property type="entry name" value="HIT-like"/>
</dbReference>
<dbReference type="PANTHER" id="PTHR46648:SF1">
    <property type="entry name" value="ADENOSINE 5'-MONOPHOSPHORAMIDASE HNT1"/>
    <property type="match status" value="1"/>
</dbReference>
<feature type="domain" description="HIT" evidence="12">
    <location>
        <begin position="8"/>
        <end position="111"/>
    </location>
</feature>
<dbReference type="InterPro" id="IPR019808">
    <property type="entry name" value="Histidine_triad_CS"/>
</dbReference>
<dbReference type="KEGG" id="pfp:PFL1_06161"/>
<dbReference type="InterPro" id="IPR039384">
    <property type="entry name" value="HINT"/>
</dbReference>
<evidence type="ECO:0000256" key="7">
    <source>
        <dbReference type="ARBA" id="ARBA00074222"/>
    </source>
</evidence>
<dbReference type="eggNOG" id="KOG3275">
    <property type="taxonomic scope" value="Eukaryota"/>
</dbReference>
<dbReference type="GO" id="GO:0009117">
    <property type="term" value="P:nucleotide metabolic process"/>
    <property type="evidence" value="ECO:0007669"/>
    <property type="project" value="TreeGrafter"/>
</dbReference>
<name>A0A061H6J1_9BASI</name>
<proteinExistence type="inferred from homology"/>
<organism evidence="13 14">
    <name type="scientific">Pseudozyma flocculosa PF-1</name>
    <dbReference type="NCBI Taxonomy" id="1277687"/>
    <lineage>
        <taxon>Eukaryota</taxon>
        <taxon>Fungi</taxon>
        <taxon>Dikarya</taxon>
        <taxon>Basidiomycota</taxon>
        <taxon>Ustilaginomycotina</taxon>
        <taxon>Ustilaginomycetes</taxon>
        <taxon>Ustilaginales</taxon>
        <taxon>Ustilaginaceae</taxon>
        <taxon>Pseudozyma</taxon>
    </lineage>
</organism>
<evidence type="ECO:0000256" key="9">
    <source>
        <dbReference type="PIRSR" id="PIRSR601310-1"/>
    </source>
</evidence>
<dbReference type="GO" id="GO:0000166">
    <property type="term" value="F:nucleotide binding"/>
    <property type="evidence" value="ECO:0007669"/>
    <property type="project" value="UniProtKB-KW"/>
</dbReference>
<dbReference type="OrthoDB" id="672793at2759"/>
<evidence type="ECO:0000256" key="2">
    <source>
        <dbReference type="ARBA" id="ARBA00022741"/>
    </source>
</evidence>
<dbReference type="PANTHER" id="PTHR46648">
    <property type="entry name" value="HIT FAMILY PROTEIN 1"/>
    <property type="match status" value="1"/>
</dbReference>
<dbReference type="PROSITE" id="PS00892">
    <property type="entry name" value="HIT_1"/>
    <property type="match status" value="1"/>
</dbReference>
<evidence type="ECO:0000259" key="12">
    <source>
        <dbReference type="PROSITE" id="PS51084"/>
    </source>
</evidence>
<evidence type="ECO:0000256" key="3">
    <source>
        <dbReference type="ARBA" id="ARBA00022801"/>
    </source>
</evidence>
<dbReference type="AlphaFoldDB" id="A0A061H6J1"/>
<gene>
    <name evidence="13" type="ORF">PFL1_06161</name>
</gene>
<dbReference type="RefSeq" id="XP_007881891.1">
    <property type="nucleotide sequence ID" value="XM_007883700.1"/>
</dbReference>
<comment type="similarity">
    <text evidence="5">Belongs to the HINT family.</text>
</comment>
<dbReference type="GO" id="GO:0016787">
    <property type="term" value="F:hydrolase activity"/>
    <property type="evidence" value="ECO:0007669"/>
    <property type="project" value="UniProtKB-KW"/>
</dbReference>
<dbReference type="FunFam" id="3.30.428.10:FF:000013">
    <property type="entry name" value="Hit family protein 1"/>
    <property type="match status" value="1"/>
</dbReference>
<evidence type="ECO:0000313" key="14">
    <source>
        <dbReference type="Proteomes" id="UP000053664"/>
    </source>
</evidence>
<dbReference type="Pfam" id="PF01230">
    <property type="entry name" value="HIT"/>
    <property type="match status" value="1"/>
</dbReference>
<sequence>MATDANCIFCKIIAGQIPSMKLVDTPKTYAFLDIGPLAEGHALVIPKHHGAKLHDIPDDDLRELLPVAKKIAIASGAQDYNILQNNGRIAHQVVDHVHFHVIPKPDEKQGLGVGWPTTSPPKEELQKVFDRLKERLEKL</sequence>
<protein>
    <recommendedName>
        <fullName evidence="7">Adenosine 5'-monophosphoramidase HNT1</fullName>
    </recommendedName>
    <alternativeName>
        <fullName evidence="8">Histidine triad nucleotide-binding protein HNT1</fullName>
    </alternativeName>
</protein>
<evidence type="ECO:0000256" key="10">
    <source>
        <dbReference type="PIRSR" id="PIRSR601310-3"/>
    </source>
</evidence>
<evidence type="ECO:0000256" key="8">
    <source>
        <dbReference type="ARBA" id="ARBA00076050"/>
    </source>
</evidence>
<comment type="catalytic activity">
    <reaction evidence="6">
        <text>adenosine 5'-phosphoramidate + H2O = NH4(+) + AMP</text>
        <dbReference type="Rhea" id="RHEA:67916"/>
        <dbReference type="ChEBI" id="CHEBI:15377"/>
        <dbReference type="ChEBI" id="CHEBI:28938"/>
        <dbReference type="ChEBI" id="CHEBI:57890"/>
        <dbReference type="ChEBI" id="CHEBI:456215"/>
    </reaction>
    <physiologicalReaction direction="left-to-right" evidence="6">
        <dbReference type="Rhea" id="RHEA:67917"/>
    </physiologicalReaction>
</comment>
<keyword evidence="4" id="KW-0460">Magnesium</keyword>
<dbReference type="PRINTS" id="PR00332">
    <property type="entry name" value="HISTRIAD"/>
</dbReference>
<accession>A0A061H6J1</accession>
<evidence type="ECO:0000256" key="6">
    <source>
        <dbReference type="ARBA" id="ARBA00052319"/>
    </source>
</evidence>
<keyword evidence="2" id="KW-0547">Nucleotide-binding</keyword>
<dbReference type="Gene3D" id="3.30.428.10">
    <property type="entry name" value="HIT-like"/>
    <property type="match status" value="1"/>
</dbReference>
<dbReference type="GeneID" id="19320240"/>
<evidence type="ECO:0000256" key="1">
    <source>
        <dbReference type="ARBA" id="ARBA00001946"/>
    </source>
</evidence>